<comment type="function">
    <text evidence="1">The proteasome is a multicatalytic proteinase complex which is characterized by its ability to cleave peptides with Arg, Phe, Tyr, Leu, and Glu adjacent to the leaving group at neutral or slightly basic pH. The proteasome has an ATP-dependent proteolytic activity.</text>
</comment>
<dbReference type="Pfam" id="PF00227">
    <property type="entry name" value="Proteasome"/>
    <property type="match status" value="1"/>
</dbReference>
<keyword evidence="5 8" id="KW-0647">Proteasome</keyword>
<dbReference type="InterPro" id="IPR050115">
    <property type="entry name" value="Proteasome_alpha"/>
</dbReference>
<dbReference type="SUPFAM" id="SSF56235">
    <property type="entry name" value="N-terminal nucleophile aminohydrolases (Ntn hydrolases)"/>
    <property type="match status" value="1"/>
</dbReference>
<reference evidence="10 11" key="1">
    <citation type="submission" date="2020-08" db="EMBL/GenBank/DDBJ databases">
        <authorList>
            <person name="Newling K."/>
            <person name="Davey J."/>
            <person name="Forrester S."/>
        </authorList>
    </citation>
    <scope>NUCLEOTIDE SEQUENCE [LARGE SCALE GENOMIC DNA]</scope>
    <source>
        <strain evidence="11">Crithidia deanei Carvalho (ATCC PRA-265)</strain>
    </source>
</reference>
<dbReference type="InterPro" id="IPR029055">
    <property type="entry name" value="Ntn_hydrolases_N"/>
</dbReference>
<sequence>MASRAGFDKYITVFSPEGTLYQVEYAFSAVKYPGLLTVAIRSKDSALVVTQHQVPDRLMRPESITSLFKINDTIGCCTTGRAPDGKAQVQNAREESSEYKLKYGLPIPVSTLAKRMADKAQVRTQQAGLRPMGVVSTFIGMDQLDEDGSLVPQIWMVDPAGFYCGYHGFAVGKKQAEANAALEKHQKVAAFDTLTEKEAAMIALSALQSAIGSSVKATEVEVGRCSVTHPSFERVPDAEVEEWLTAVAEAD</sequence>
<dbReference type="Proteomes" id="UP000515908">
    <property type="component" value="Chromosome 07"/>
</dbReference>
<feature type="domain" description="Proteasome alpha-type subunits" evidence="9">
    <location>
        <begin position="7"/>
        <end position="29"/>
    </location>
</feature>
<dbReference type="EMBL" id="LR877151">
    <property type="protein sequence ID" value="CAD2216536.1"/>
    <property type="molecule type" value="Genomic_DNA"/>
</dbReference>
<dbReference type="InterPro" id="IPR001353">
    <property type="entry name" value="Proteasome_sua/b"/>
</dbReference>
<dbReference type="AlphaFoldDB" id="S9VLJ9"/>
<accession>S9VLJ9</accession>
<evidence type="ECO:0000256" key="4">
    <source>
        <dbReference type="ARBA" id="ARBA00022490"/>
    </source>
</evidence>
<comment type="similarity">
    <text evidence="8">Belongs to the peptidase T1A family.</text>
</comment>
<dbReference type="PROSITE" id="PS51475">
    <property type="entry name" value="PROTEASOME_ALPHA_2"/>
    <property type="match status" value="1"/>
</dbReference>
<evidence type="ECO:0000313" key="10">
    <source>
        <dbReference type="EMBL" id="CAD2216536.1"/>
    </source>
</evidence>
<dbReference type="GO" id="GO:0005634">
    <property type="term" value="C:nucleus"/>
    <property type="evidence" value="ECO:0007669"/>
    <property type="project" value="UniProtKB-SubCell"/>
</dbReference>
<comment type="subcellular location">
    <subcellularLocation>
        <location evidence="3">Cytoplasm</location>
    </subcellularLocation>
    <subcellularLocation>
        <location evidence="2">Nucleus</location>
    </subcellularLocation>
</comment>
<dbReference type="GO" id="GO:0019773">
    <property type="term" value="C:proteasome core complex, alpha-subunit complex"/>
    <property type="evidence" value="ECO:0007669"/>
    <property type="project" value="UniProtKB-UniRule"/>
</dbReference>
<dbReference type="GO" id="GO:0005737">
    <property type="term" value="C:cytoplasm"/>
    <property type="evidence" value="ECO:0007669"/>
    <property type="project" value="UniProtKB-SubCell"/>
</dbReference>
<dbReference type="InterPro" id="IPR034642">
    <property type="entry name" value="Proteasome_subunit_alpha6"/>
</dbReference>
<evidence type="ECO:0000256" key="6">
    <source>
        <dbReference type="ARBA" id="ARBA00023242"/>
    </source>
</evidence>
<evidence type="ECO:0000256" key="1">
    <source>
        <dbReference type="ARBA" id="ARBA00002000"/>
    </source>
</evidence>
<dbReference type="InterPro" id="IPR000426">
    <property type="entry name" value="Proteasome_asu_N"/>
</dbReference>
<organism evidence="10 11">
    <name type="scientific">Angomonas deanei</name>
    <dbReference type="NCBI Taxonomy" id="59799"/>
    <lineage>
        <taxon>Eukaryota</taxon>
        <taxon>Discoba</taxon>
        <taxon>Euglenozoa</taxon>
        <taxon>Kinetoplastea</taxon>
        <taxon>Metakinetoplastina</taxon>
        <taxon>Trypanosomatida</taxon>
        <taxon>Trypanosomatidae</taxon>
        <taxon>Strigomonadinae</taxon>
        <taxon>Angomonas</taxon>
    </lineage>
</organism>
<keyword evidence="6" id="KW-0539">Nucleus</keyword>
<evidence type="ECO:0000256" key="2">
    <source>
        <dbReference type="ARBA" id="ARBA00004123"/>
    </source>
</evidence>
<keyword evidence="4" id="KW-0963">Cytoplasm</keyword>
<dbReference type="Gene3D" id="3.60.20.10">
    <property type="entry name" value="Glutamine Phosphoribosylpyrophosphate, subunit 1, domain 1"/>
    <property type="match status" value="1"/>
</dbReference>
<proteinExistence type="inferred from homology"/>
<gene>
    <name evidence="10" type="ORF">ADEAN_000399800</name>
</gene>
<dbReference type="InterPro" id="IPR023332">
    <property type="entry name" value="Proteasome_alpha-type"/>
</dbReference>
<name>S9VLJ9_9TRYP</name>
<dbReference type="GO" id="GO:0006511">
    <property type="term" value="P:ubiquitin-dependent protein catabolic process"/>
    <property type="evidence" value="ECO:0007669"/>
    <property type="project" value="InterPro"/>
</dbReference>
<dbReference type="PANTHER" id="PTHR11599">
    <property type="entry name" value="PROTEASOME SUBUNIT ALPHA/BETA"/>
    <property type="match status" value="1"/>
</dbReference>
<evidence type="ECO:0000256" key="7">
    <source>
        <dbReference type="ARBA" id="ARBA00026071"/>
    </source>
</evidence>
<comment type="subunit">
    <text evidence="7">The 26S proteasome consists of a 20S proteasome core and two 19S regulatory subunits. The 20S proteasome core is composed of 28 subunits that are arranged in four stacked rings, resulting in a barrel-shaped structure. The two end rings are each formed by seven alpha subunits, and the two central rings are each formed by seven beta subunits. The catalytic chamber with the active sites is on the inside of the barrel.</text>
</comment>
<evidence type="ECO:0000313" key="11">
    <source>
        <dbReference type="Proteomes" id="UP000515908"/>
    </source>
</evidence>
<protein>
    <submittedName>
        <fullName evidence="10">Proteasome subunit A N-terminal signature/Proteasome subunit, putative</fullName>
    </submittedName>
</protein>
<evidence type="ECO:0000256" key="8">
    <source>
        <dbReference type="PROSITE-ProRule" id="PRU00808"/>
    </source>
</evidence>
<evidence type="ECO:0000256" key="5">
    <source>
        <dbReference type="ARBA" id="ARBA00022942"/>
    </source>
</evidence>
<evidence type="ECO:0000256" key="3">
    <source>
        <dbReference type="ARBA" id="ARBA00004496"/>
    </source>
</evidence>
<dbReference type="VEuPathDB" id="TriTrypDB:ADEAN_000399800"/>
<dbReference type="CDD" id="cd03754">
    <property type="entry name" value="proteasome_alpha_type_6"/>
    <property type="match status" value="1"/>
</dbReference>
<dbReference type="SMART" id="SM00948">
    <property type="entry name" value="Proteasome_A_N"/>
    <property type="match status" value="1"/>
</dbReference>
<evidence type="ECO:0000259" key="9">
    <source>
        <dbReference type="SMART" id="SM00948"/>
    </source>
</evidence>
<dbReference type="Pfam" id="PF10584">
    <property type="entry name" value="Proteasome_A_N"/>
    <property type="match status" value="1"/>
</dbReference>
<dbReference type="OrthoDB" id="5835702at2759"/>
<dbReference type="FunFam" id="3.60.20.10:FF:000055">
    <property type="entry name" value="Proteasome subunit alpha type"/>
    <property type="match status" value="1"/>
</dbReference>
<keyword evidence="11" id="KW-1185">Reference proteome</keyword>